<gene>
    <name evidence="1" type="ORF">CBB_139</name>
</gene>
<reference evidence="2" key="1">
    <citation type="submission" date="2016-01" db="EMBL/GenBank/DDBJ databases">
        <title>Isolation and Characterization of Enterobacteria phage CBB.</title>
        <authorList>
            <person name="Buttimer C.T.H."/>
            <person name="Hendrix H."/>
            <person name="Alexandre H."/>
            <person name="O'Mahony J."/>
            <person name="Lavigne R."/>
            <person name="Coffey A."/>
        </authorList>
    </citation>
    <scope>NUCLEOTIDE SEQUENCE [LARGE SCALE GENOMIC DNA]</scope>
</reference>
<evidence type="ECO:0000313" key="1">
    <source>
        <dbReference type="EMBL" id="AMM43704.1"/>
    </source>
</evidence>
<accession>A0A1L2CUL1</accession>
<proteinExistence type="predicted"/>
<protein>
    <submittedName>
        <fullName evidence="1">Uncharacterized protein</fullName>
    </submittedName>
</protein>
<dbReference type="EMBL" id="KU574722">
    <property type="protein sequence ID" value="AMM43704.1"/>
    <property type="molecule type" value="Genomic_DNA"/>
</dbReference>
<keyword evidence="2" id="KW-1185">Reference proteome</keyword>
<evidence type="ECO:0000313" key="2">
    <source>
        <dbReference type="Proteomes" id="UP000223891"/>
    </source>
</evidence>
<organism evidence="1 2">
    <name type="scientific">Pectobacterium phage vB_PcaM_CBB</name>
    <dbReference type="NCBI Taxonomy" id="2772511"/>
    <lineage>
        <taxon>Viruses</taxon>
        <taxon>Duplodnaviria</taxon>
        <taxon>Heunggongvirae</taxon>
        <taxon>Uroviricota</taxon>
        <taxon>Caudoviricetes</taxon>
        <taxon>Mimasvirus</taxon>
        <taxon>Mimasvirus CBB</taxon>
    </lineage>
</organism>
<name>A0A1L2CUL1_9CAUD</name>
<sequence length="66" mass="7740">MSEPKLHVIDKETADILIKRSLDKIRAAQFQKSLRDFENEVIPFLDSVSELAKKFGETKNDWKNNY</sequence>
<dbReference type="Proteomes" id="UP000223891">
    <property type="component" value="Segment"/>
</dbReference>